<accession>A0A5R9DYZ6</accession>
<dbReference type="InterPro" id="IPR019587">
    <property type="entry name" value="Polyketide_cyclase/dehydratase"/>
</dbReference>
<dbReference type="SUPFAM" id="SSF54427">
    <property type="entry name" value="NTF2-like"/>
    <property type="match status" value="1"/>
</dbReference>
<reference evidence="2 3" key="1">
    <citation type="submission" date="2019-05" db="EMBL/GenBank/DDBJ databases">
        <title>Streptomyces marianii sp. nov., a novel marine actinomycete from southern coast of India.</title>
        <authorList>
            <person name="Iniyan A.M."/>
            <person name="Wink J."/>
            <person name="Ramprasad E."/>
            <person name="Ramana C.V."/>
            <person name="Bunk B."/>
            <person name="Sproer C."/>
            <person name="Joseph F.-J.R.S."/>
            <person name="Vincent S.G.P."/>
        </authorList>
    </citation>
    <scope>NUCLEOTIDE SEQUENCE [LARGE SCALE GENOMIC DNA]</scope>
    <source>
        <strain evidence="2 3">ICN19</strain>
    </source>
</reference>
<dbReference type="InterPro" id="IPR037401">
    <property type="entry name" value="SnoaL-like"/>
</dbReference>
<feature type="domain" description="SnoaL-like" evidence="1">
    <location>
        <begin position="7"/>
        <end position="107"/>
    </location>
</feature>
<gene>
    <name evidence="2" type="ORF">FEF34_00720</name>
</gene>
<dbReference type="AlphaFoldDB" id="A0A5R9DYZ6"/>
<dbReference type="EMBL" id="VAWE01000001">
    <property type="protein sequence ID" value="TLQ41992.1"/>
    <property type="molecule type" value="Genomic_DNA"/>
</dbReference>
<evidence type="ECO:0000313" key="2">
    <source>
        <dbReference type="EMBL" id="TLQ41992.1"/>
    </source>
</evidence>
<proteinExistence type="predicted"/>
<keyword evidence="2" id="KW-0413">Isomerase</keyword>
<dbReference type="Gene3D" id="3.30.530.20">
    <property type="match status" value="1"/>
</dbReference>
<dbReference type="SUPFAM" id="SSF55961">
    <property type="entry name" value="Bet v1-like"/>
    <property type="match status" value="1"/>
</dbReference>
<dbReference type="Pfam" id="PF12680">
    <property type="entry name" value="SnoaL_2"/>
    <property type="match status" value="1"/>
</dbReference>
<dbReference type="GO" id="GO:0016853">
    <property type="term" value="F:isomerase activity"/>
    <property type="evidence" value="ECO:0007669"/>
    <property type="project" value="UniProtKB-KW"/>
</dbReference>
<name>A0A5R9DYZ6_9ACTN</name>
<dbReference type="InterPro" id="IPR023393">
    <property type="entry name" value="START-like_dom_sf"/>
</dbReference>
<protein>
    <submittedName>
        <fullName evidence="2">Ketosteroid isomerase</fullName>
    </submittedName>
</protein>
<dbReference type="RefSeq" id="WP_138051403.1">
    <property type="nucleotide sequence ID" value="NZ_VAWE01000001.1"/>
</dbReference>
<dbReference type="InterPro" id="IPR032710">
    <property type="entry name" value="NTF2-like_dom_sf"/>
</dbReference>
<evidence type="ECO:0000259" key="1">
    <source>
        <dbReference type="Pfam" id="PF12680"/>
    </source>
</evidence>
<organism evidence="2 3">
    <name type="scientific">Streptomyces marianii</name>
    <dbReference type="NCBI Taxonomy" id="1817406"/>
    <lineage>
        <taxon>Bacteria</taxon>
        <taxon>Bacillati</taxon>
        <taxon>Actinomycetota</taxon>
        <taxon>Actinomycetes</taxon>
        <taxon>Kitasatosporales</taxon>
        <taxon>Streptomycetaceae</taxon>
        <taxon>Streptomyces</taxon>
    </lineage>
</organism>
<dbReference type="Pfam" id="PF10604">
    <property type="entry name" value="Polyketide_cyc2"/>
    <property type="match status" value="1"/>
</dbReference>
<evidence type="ECO:0000313" key="3">
    <source>
        <dbReference type="Proteomes" id="UP000305921"/>
    </source>
</evidence>
<sequence>MLPQALEALREAINSHVPERIADCFTDDYVAERPLRPAEGFIGSDQVAANWTKILAGLPDVRAEILRHAQNGDELWSEWEWQGTAPTGATVVLRGPVILTTRDGRIAWARFYPDPVTTDNPTHTTVSRVLDAPAERIFALLRDPRRHPELDATGLLRHAETSRPVDGVGDIFVMAMHNDEVGDYRIENHVVAFTKNRVIAWAPGQPGQRPAGHRFTWKLTPTDDGHTEVTQTYDWTAVTHPAEVPRLPVLSADALDGSLIRLAAAVA</sequence>
<keyword evidence="3" id="KW-1185">Reference proteome</keyword>
<dbReference type="OrthoDB" id="7605094at2"/>
<dbReference type="Gene3D" id="3.10.450.50">
    <property type="match status" value="1"/>
</dbReference>
<dbReference type="Proteomes" id="UP000305921">
    <property type="component" value="Unassembled WGS sequence"/>
</dbReference>
<dbReference type="CDD" id="cd07825">
    <property type="entry name" value="SRPBCC_7"/>
    <property type="match status" value="1"/>
</dbReference>
<comment type="caution">
    <text evidence="2">The sequence shown here is derived from an EMBL/GenBank/DDBJ whole genome shotgun (WGS) entry which is preliminary data.</text>
</comment>